<dbReference type="GeneID" id="70290949"/>
<feature type="compositionally biased region" description="Basic and acidic residues" evidence="1">
    <location>
        <begin position="291"/>
        <end position="305"/>
    </location>
</feature>
<organism evidence="2 3">
    <name type="scientific">Emericellopsis atlantica</name>
    <dbReference type="NCBI Taxonomy" id="2614577"/>
    <lineage>
        <taxon>Eukaryota</taxon>
        <taxon>Fungi</taxon>
        <taxon>Dikarya</taxon>
        <taxon>Ascomycota</taxon>
        <taxon>Pezizomycotina</taxon>
        <taxon>Sordariomycetes</taxon>
        <taxon>Hypocreomycetidae</taxon>
        <taxon>Hypocreales</taxon>
        <taxon>Bionectriaceae</taxon>
        <taxon>Emericellopsis</taxon>
    </lineage>
</organism>
<feature type="region of interest" description="Disordered" evidence="1">
    <location>
        <begin position="266"/>
        <end position="318"/>
    </location>
</feature>
<feature type="compositionally biased region" description="Acidic residues" evidence="1">
    <location>
        <begin position="172"/>
        <end position="186"/>
    </location>
</feature>
<comment type="caution">
    <text evidence="2">The sequence shown here is derived from an EMBL/GenBank/DDBJ whole genome shotgun (WGS) entry which is preliminary data.</text>
</comment>
<feature type="compositionally biased region" description="Polar residues" evidence="1">
    <location>
        <begin position="333"/>
        <end position="343"/>
    </location>
</feature>
<evidence type="ECO:0000256" key="1">
    <source>
        <dbReference type="SAM" id="MobiDB-lite"/>
    </source>
</evidence>
<dbReference type="RefSeq" id="XP_046120488.1">
    <property type="nucleotide sequence ID" value="XM_046260046.1"/>
</dbReference>
<feature type="region of interest" description="Disordered" evidence="1">
    <location>
        <begin position="333"/>
        <end position="426"/>
    </location>
</feature>
<gene>
    <name evidence="2" type="ORF">F5Z01DRAFT_477522</name>
</gene>
<accession>A0A9P7ZQN7</accession>
<feature type="region of interest" description="Disordered" evidence="1">
    <location>
        <begin position="166"/>
        <end position="220"/>
    </location>
</feature>
<sequence>MNMNRIEQEGFLDINTSACVDFSEPRSKLHPFLDSGSDTLQMLSLRTMAGTGKKRTASEASLSDYESDGSASGAVPPAKRIMRLLRPDLPDEPLHKIGTMPYLGKRKARTSSVTSDGDTDMEGGQGPTARRVVHFFRANNGDEDEVLFATGAPEIVGVAIRYPAPIVSQDPSTDDLSVEPEADEVDQTTNVDTNEPVADETDSNDSFSDQGEAEACTAGSVADSTFRTDGMKNALGDVAADSDATDFLGSFTQDVCASPESYHHLGQGTATGGEGEAGDNTGCLSPGQDMLVHEDAPQESSDRDGSPSSPDSQTALQRLTQKVEHLTKSLQIDVQNNGEQAQVPTLPPPDSAGLDCIPESHESAQKTSVDPSDDEDIASTPVGKTYCLVYDEESEEEAETPKATGPEIEPEALTGSDDSYTSSPAASELSIDSFALSEDVNGDRDELATALMMSYALDDDSKIGGTLLVDDESGDIGALGTDIMIGGAEDQRWDLYEFLPRSPPTPTAQSVVPMDYRTRRCSEGSSGQSTVVAYRGGSSCLSASGQSRSIVSIADVWMLDIDDPDIGLHGRENYLYGSWLLQDLSETMASLTIEQGDIPMPDAVVRRGRSFSGDGPALRYHTLPHVYGHMTTNYRALQDVYPQDRNISSEISPMSDSMELVSKCKGCMAHFQGVLAFCNVCMDITSD</sequence>
<feature type="compositionally biased region" description="Polar residues" evidence="1">
    <location>
        <begin position="416"/>
        <end position="425"/>
    </location>
</feature>
<feature type="region of interest" description="Disordered" evidence="1">
    <location>
        <begin position="105"/>
        <end position="127"/>
    </location>
</feature>
<dbReference type="Proteomes" id="UP000887229">
    <property type="component" value="Unassembled WGS sequence"/>
</dbReference>
<name>A0A9P7ZQN7_9HYPO</name>
<reference evidence="2" key="1">
    <citation type="journal article" date="2021" name="IMA Fungus">
        <title>Genomic characterization of three marine fungi, including Emericellopsis atlantica sp. nov. with signatures of a generalist lifestyle and marine biomass degradation.</title>
        <authorList>
            <person name="Hagestad O.C."/>
            <person name="Hou L."/>
            <person name="Andersen J.H."/>
            <person name="Hansen E.H."/>
            <person name="Altermark B."/>
            <person name="Li C."/>
            <person name="Kuhnert E."/>
            <person name="Cox R.J."/>
            <person name="Crous P.W."/>
            <person name="Spatafora J.W."/>
            <person name="Lail K."/>
            <person name="Amirebrahimi M."/>
            <person name="Lipzen A."/>
            <person name="Pangilinan J."/>
            <person name="Andreopoulos W."/>
            <person name="Hayes R.D."/>
            <person name="Ng V."/>
            <person name="Grigoriev I.V."/>
            <person name="Jackson S.A."/>
            <person name="Sutton T.D.S."/>
            <person name="Dobson A.D.W."/>
            <person name="Rama T."/>
        </authorList>
    </citation>
    <scope>NUCLEOTIDE SEQUENCE</scope>
    <source>
        <strain evidence="2">TS7</strain>
    </source>
</reference>
<dbReference type="EMBL" id="MU251247">
    <property type="protein sequence ID" value="KAG9256564.1"/>
    <property type="molecule type" value="Genomic_DNA"/>
</dbReference>
<evidence type="ECO:0000313" key="3">
    <source>
        <dbReference type="Proteomes" id="UP000887229"/>
    </source>
</evidence>
<keyword evidence="3" id="KW-1185">Reference proteome</keyword>
<dbReference type="AlphaFoldDB" id="A0A9P7ZQN7"/>
<proteinExistence type="predicted"/>
<feature type="region of interest" description="Disordered" evidence="1">
    <location>
        <begin position="50"/>
        <end position="75"/>
    </location>
</feature>
<evidence type="ECO:0000313" key="2">
    <source>
        <dbReference type="EMBL" id="KAG9256564.1"/>
    </source>
</evidence>
<protein>
    <submittedName>
        <fullName evidence="2">Uncharacterized protein</fullName>
    </submittedName>
</protein>